<evidence type="ECO:0000256" key="3">
    <source>
        <dbReference type="ARBA" id="ARBA00022833"/>
    </source>
</evidence>
<gene>
    <name evidence="6" type="ORF">AB6713_20140</name>
</gene>
<evidence type="ECO:0000256" key="4">
    <source>
        <dbReference type="PROSITE-ProRule" id="PRU00510"/>
    </source>
</evidence>
<dbReference type="Pfam" id="PF01258">
    <property type="entry name" value="zf-dskA_traR"/>
    <property type="match status" value="1"/>
</dbReference>
<keyword evidence="2" id="KW-0863">Zinc-finger</keyword>
<dbReference type="PANTHER" id="PTHR33823:SF4">
    <property type="entry name" value="GENERAL STRESS PROTEIN 16O"/>
    <property type="match status" value="1"/>
</dbReference>
<dbReference type="SUPFAM" id="SSF57716">
    <property type="entry name" value="Glucocorticoid receptor-like (DNA-binding domain)"/>
    <property type="match status" value="1"/>
</dbReference>
<feature type="domain" description="Zinc finger DksA/TraR C4-type" evidence="5">
    <location>
        <begin position="82"/>
        <end position="110"/>
    </location>
</feature>
<evidence type="ECO:0000256" key="2">
    <source>
        <dbReference type="ARBA" id="ARBA00022771"/>
    </source>
</evidence>
<dbReference type="InterPro" id="IPR000962">
    <property type="entry name" value="Znf_DskA_TraR"/>
</dbReference>
<reference evidence="6 7" key="1">
    <citation type="submission" date="2024-07" db="EMBL/GenBank/DDBJ databases">
        <title>Luteimonas salilacus sp. nov., isolated from the shore soil of Salt Lake in Tibet of China.</title>
        <authorList>
            <person name="Zhang X."/>
            <person name="Li A."/>
        </authorList>
    </citation>
    <scope>NUCLEOTIDE SEQUENCE [LARGE SCALE GENOMIC DNA]</scope>
    <source>
        <strain evidence="6 7">B3-2-R+30</strain>
    </source>
</reference>
<accession>A0ABV4HVU6</accession>
<dbReference type="RefSeq" id="WP_370565891.1">
    <property type="nucleotide sequence ID" value="NZ_JBFWIB010000035.1"/>
</dbReference>
<dbReference type="EMBL" id="JBFWIC010000060">
    <property type="protein sequence ID" value="MEZ0476890.1"/>
    <property type="molecule type" value="Genomic_DNA"/>
</dbReference>
<keyword evidence="3" id="KW-0862">Zinc</keyword>
<comment type="caution">
    <text evidence="6">The sequence shown here is derived from an EMBL/GenBank/DDBJ whole genome shotgun (WGS) entry which is preliminary data.</text>
</comment>
<dbReference type="PROSITE" id="PS51128">
    <property type="entry name" value="ZF_DKSA_2"/>
    <property type="match status" value="1"/>
</dbReference>
<dbReference type="Gene3D" id="1.20.120.910">
    <property type="entry name" value="DksA, coiled-coil domain"/>
    <property type="match status" value="1"/>
</dbReference>
<feature type="zinc finger region" description="dksA C4-type" evidence="4">
    <location>
        <begin position="85"/>
        <end position="109"/>
    </location>
</feature>
<proteinExistence type="predicted"/>
<evidence type="ECO:0000313" key="6">
    <source>
        <dbReference type="EMBL" id="MEZ0476890.1"/>
    </source>
</evidence>
<name>A0ABV4HVU6_9GAMM</name>
<protein>
    <submittedName>
        <fullName evidence="6">TraR/DksA family transcriptional regulator</fullName>
    </submittedName>
</protein>
<keyword evidence="7" id="KW-1185">Reference proteome</keyword>
<sequence length="127" mass="14290">MSVTNLDEFFSMLVEEQRDIRIALMSLEGAGKPVELDQTTQGRVSRIDAITQQHMAKAGSTHLKIQLERINAALARHAAGHYGVCRRCDLEIDHARLMADPAAPFCLECTEELAETKRQDMRRNIGR</sequence>
<dbReference type="Proteomes" id="UP001566331">
    <property type="component" value="Unassembled WGS sequence"/>
</dbReference>
<keyword evidence="1" id="KW-0479">Metal-binding</keyword>
<evidence type="ECO:0000259" key="5">
    <source>
        <dbReference type="Pfam" id="PF01258"/>
    </source>
</evidence>
<evidence type="ECO:0000313" key="7">
    <source>
        <dbReference type="Proteomes" id="UP001566331"/>
    </source>
</evidence>
<dbReference type="PANTHER" id="PTHR33823">
    <property type="entry name" value="RNA POLYMERASE-BINDING TRANSCRIPTION FACTOR DKSA-RELATED"/>
    <property type="match status" value="1"/>
</dbReference>
<organism evidence="6 7">
    <name type="scientific">Luteimonas salinilitoris</name>
    <dbReference type="NCBI Taxonomy" id="3237697"/>
    <lineage>
        <taxon>Bacteria</taxon>
        <taxon>Pseudomonadati</taxon>
        <taxon>Pseudomonadota</taxon>
        <taxon>Gammaproteobacteria</taxon>
        <taxon>Lysobacterales</taxon>
        <taxon>Lysobacteraceae</taxon>
        <taxon>Luteimonas</taxon>
    </lineage>
</organism>
<evidence type="ECO:0000256" key="1">
    <source>
        <dbReference type="ARBA" id="ARBA00022723"/>
    </source>
</evidence>